<dbReference type="Gene3D" id="1.20.1280.290">
    <property type="match status" value="1"/>
</dbReference>
<comment type="subcellular location">
    <subcellularLocation>
        <location evidence="1">Membrane</location>
        <topology evidence="1">Multi-pass membrane protein</topology>
    </subcellularLocation>
</comment>
<dbReference type="RefSeq" id="WP_284188169.1">
    <property type="nucleotide sequence ID" value="NZ_BSPX01000034.1"/>
</dbReference>
<evidence type="ECO:0008006" key="8">
    <source>
        <dbReference type="Google" id="ProtNLM"/>
    </source>
</evidence>
<keyword evidence="7" id="KW-1185">Reference proteome</keyword>
<proteinExistence type="predicted"/>
<evidence type="ECO:0000256" key="4">
    <source>
        <dbReference type="ARBA" id="ARBA00023136"/>
    </source>
</evidence>
<evidence type="ECO:0000313" key="7">
    <source>
        <dbReference type="Proteomes" id="UP001157167"/>
    </source>
</evidence>
<accession>A0ABQ6FD24</accession>
<dbReference type="NCBIfam" id="NF037968">
    <property type="entry name" value="SemiSWEET_2"/>
    <property type="match status" value="1"/>
</dbReference>
<sequence>MDIDTLIGTIAGCLSTAAFVPQAWQIWKTKSARDVSWAMYAVLIAGVALWIVYGLRRGALPLVLTNGVILLVALVILAMKRRFGDGDAG</sequence>
<evidence type="ECO:0000313" key="6">
    <source>
        <dbReference type="EMBL" id="GLT22894.1"/>
    </source>
</evidence>
<dbReference type="InterPro" id="IPR006603">
    <property type="entry name" value="PQ-loop_rpt"/>
</dbReference>
<keyword evidence="3 5" id="KW-1133">Transmembrane helix</keyword>
<keyword evidence="2 5" id="KW-0812">Transmembrane</keyword>
<dbReference type="Proteomes" id="UP001157167">
    <property type="component" value="Unassembled WGS sequence"/>
</dbReference>
<dbReference type="InterPro" id="IPR047662">
    <property type="entry name" value="SemiSWEET"/>
</dbReference>
<organism evidence="6 7">
    <name type="scientific">Zoogloea oryzae</name>
    <dbReference type="NCBI Taxonomy" id="310767"/>
    <lineage>
        <taxon>Bacteria</taxon>
        <taxon>Pseudomonadati</taxon>
        <taxon>Pseudomonadota</taxon>
        <taxon>Betaproteobacteria</taxon>
        <taxon>Rhodocyclales</taxon>
        <taxon>Zoogloeaceae</taxon>
        <taxon>Zoogloea</taxon>
    </lineage>
</organism>
<evidence type="ECO:0000256" key="5">
    <source>
        <dbReference type="SAM" id="Phobius"/>
    </source>
</evidence>
<evidence type="ECO:0000256" key="1">
    <source>
        <dbReference type="ARBA" id="ARBA00004141"/>
    </source>
</evidence>
<evidence type="ECO:0000256" key="2">
    <source>
        <dbReference type="ARBA" id="ARBA00022692"/>
    </source>
</evidence>
<feature type="transmembrane region" description="Helical" evidence="5">
    <location>
        <begin position="6"/>
        <end position="24"/>
    </location>
</feature>
<keyword evidence="4 5" id="KW-0472">Membrane</keyword>
<feature type="transmembrane region" description="Helical" evidence="5">
    <location>
        <begin position="36"/>
        <end position="53"/>
    </location>
</feature>
<gene>
    <name evidence="6" type="ORF">GCM10007933_23550</name>
</gene>
<dbReference type="Pfam" id="PF04193">
    <property type="entry name" value="PQ-loop"/>
    <property type="match status" value="1"/>
</dbReference>
<evidence type="ECO:0000256" key="3">
    <source>
        <dbReference type="ARBA" id="ARBA00022989"/>
    </source>
</evidence>
<name>A0ABQ6FD24_9RHOO</name>
<feature type="transmembrane region" description="Helical" evidence="5">
    <location>
        <begin position="59"/>
        <end position="79"/>
    </location>
</feature>
<dbReference type="EMBL" id="BSPX01000034">
    <property type="protein sequence ID" value="GLT22894.1"/>
    <property type="molecule type" value="Genomic_DNA"/>
</dbReference>
<comment type="caution">
    <text evidence="6">The sequence shown here is derived from an EMBL/GenBank/DDBJ whole genome shotgun (WGS) entry which is preliminary data.</text>
</comment>
<reference evidence="7" key="1">
    <citation type="journal article" date="2019" name="Int. J. Syst. Evol. Microbiol.">
        <title>The Global Catalogue of Microorganisms (GCM) 10K type strain sequencing project: providing services to taxonomists for standard genome sequencing and annotation.</title>
        <authorList>
            <consortium name="The Broad Institute Genomics Platform"/>
            <consortium name="The Broad Institute Genome Sequencing Center for Infectious Disease"/>
            <person name="Wu L."/>
            <person name="Ma J."/>
        </authorList>
    </citation>
    <scope>NUCLEOTIDE SEQUENCE [LARGE SCALE GENOMIC DNA]</scope>
    <source>
        <strain evidence="7">NBRC 102407</strain>
    </source>
</reference>
<protein>
    <recommendedName>
        <fullName evidence="8">Sugar transporter SemiSWEET</fullName>
    </recommendedName>
</protein>